<sequence length="295" mass="32944">MKKHLGLKILALAVLSILILTGCSSKSAKNKGINVTSSIDFYGNTAQSVLGKYGTVHSIINNPDVDPHSYTPTPQVSESVAKSKDVIYNGIGYDTWINKMLNNSNNDSVNVGKLMGKGDNDNPHIWYNSQTMVKLANTLADKFGKQDPKHKAQFKANAKKYINSLKPIHKKIAQLKQNRKKSVVDVSEPVFDYALQEMGYQVNDSGFAKAIEKEADPTPSEIKGIQNDINHHKIAFFVKNIQTDDKVVNHLSDLAAQKHIPVLKVTESMPRGMNYQQWMMSQYNQLAKIQRSETK</sequence>
<accession>A0A9W6ES58</accession>
<evidence type="ECO:0000256" key="3">
    <source>
        <dbReference type="ARBA" id="ARBA00022723"/>
    </source>
</evidence>
<dbReference type="PANTHER" id="PTHR42953">
    <property type="entry name" value="HIGH-AFFINITY ZINC UPTAKE SYSTEM PROTEIN ZNUA-RELATED"/>
    <property type="match status" value="1"/>
</dbReference>
<dbReference type="AlphaFoldDB" id="A0A9W6ES58"/>
<dbReference type="SUPFAM" id="SSF53807">
    <property type="entry name" value="Helical backbone' metal receptor"/>
    <property type="match status" value="1"/>
</dbReference>
<dbReference type="Proteomes" id="UP001144204">
    <property type="component" value="Unassembled WGS sequence"/>
</dbReference>
<keyword evidence="2" id="KW-0813">Transport</keyword>
<dbReference type="PANTHER" id="PTHR42953:SF1">
    <property type="entry name" value="METAL-BINDING PROTEIN HI_0362-RELATED"/>
    <property type="match status" value="1"/>
</dbReference>
<reference evidence="6" key="1">
    <citation type="submission" date="2022-07" db="EMBL/GenBank/DDBJ databases">
        <authorList>
            <person name="Kouya T."/>
            <person name="Ishiyama Y."/>
        </authorList>
    </citation>
    <scope>NUCLEOTIDE SEQUENCE</scope>
    <source>
        <strain evidence="6">WR16-4</strain>
    </source>
</reference>
<gene>
    <name evidence="6" type="ORF">WR164_00370</name>
</gene>
<comment type="subcellular location">
    <subcellularLocation>
        <location evidence="1">Cell envelope</location>
    </subcellularLocation>
</comment>
<organism evidence="6 7">
    <name type="scientific">Philodulcilactobacillus myokoensis</name>
    <dbReference type="NCBI Taxonomy" id="2929573"/>
    <lineage>
        <taxon>Bacteria</taxon>
        <taxon>Bacillati</taxon>
        <taxon>Bacillota</taxon>
        <taxon>Bacilli</taxon>
        <taxon>Lactobacillales</taxon>
        <taxon>Lactobacillaceae</taxon>
        <taxon>Philodulcilactobacillus</taxon>
    </lineage>
</organism>
<dbReference type="GO" id="GO:0030313">
    <property type="term" value="C:cell envelope"/>
    <property type="evidence" value="ECO:0007669"/>
    <property type="project" value="UniProtKB-SubCell"/>
</dbReference>
<dbReference type="InterPro" id="IPR006127">
    <property type="entry name" value="ZnuA-like"/>
</dbReference>
<keyword evidence="4 5" id="KW-0732">Signal</keyword>
<dbReference type="Pfam" id="PF01297">
    <property type="entry name" value="ZnuA"/>
    <property type="match status" value="1"/>
</dbReference>
<feature type="chain" id="PRO_5040869653" evidence="5">
    <location>
        <begin position="29"/>
        <end position="295"/>
    </location>
</feature>
<comment type="caution">
    <text evidence="6">The sequence shown here is derived from an EMBL/GenBank/DDBJ whole genome shotgun (WGS) entry which is preliminary data.</text>
</comment>
<evidence type="ECO:0000256" key="2">
    <source>
        <dbReference type="ARBA" id="ARBA00022448"/>
    </source>
</evidence>
<dbReference type="InterPro" id="IPR050492">
    <property type="entry name" value="Bact_metal-bind_prot9"/>
</dbReference>
<feature type="signal peptide" evidence="5">
    <location>
        <begin position="1"/>
        <end position="28"/>
    </location>
</feature>
<proteinExistence type="predicted"/>
<evidence type="ECO:0000256" key="1">
    <source>
        <dbReference type="ARBA" id="ARBA00004196"/>
    </source>
</evidence>
<evidence type="ECO:0000256" key="4">
    <source>
        <dbReference type="ARBA" id="ARBA00022729"/>
    </source>
</evidence>
<dbReference type="PROSITE" id="PS51257">
    <property type="entry name" value="PROKAR_LIPOPROTEIN"/>
    <property type="match status" value="1"/>
</dbReference>
<reference evidence="6" key="2">
    <citation type="journal article" date="2023" name="PLoS ONE">
        <title>Philodulcilactobacillus myokoensis gen. nov., sp. nov., a fructophilic, acidophilic, and agar-phobic lactic acid bacterium isolated from fermented vegetable extracts.</title>
        <authorList>
            <person name="Kouya T."/>
            <person name="Ishiyama Y."/>
            <person name="Ohashi S."/>
            <person name="Kumakubo R."/>
            <person name="Yamazaki T."/>
            <person name="Otaki T."/>
        </authorList>
    </citation>
    <scope>NUCLEOTIDE SEQUENCE</scope>
    <source>
        <strain evidence="6">WR16-4</strain>
    </source>
</reference>
<dbReference type="GO" id="GO:0030001">
    <property type="term" value="P:metal ion transport"/>
    <property type="evidence" value="ECO:0007669"/>
    <property type="project" value="InterPro"/>
</dbReference>
<dbReference type="EMBL" id="BRPL01000002">
    <property type="protein sequence ID" value="GLB46058.1"/>
    <property type="molecule type" value="Genomic_DNA"/>
</dbReference>
<dbReference type="Gene3D" id="3.40.50.1980">
    <property type="entry name" value="Nitrogenase molybdenum iron protein domain"/>
    <property type="match status" value="2"/>
</dbReference>
<evidence type="ECO:0000313" key="7">
    <source>
        <dbReference type="Proteomes" id="UP001144204"/>
    </source>
</evidence>
<evidence type="ECO:0000313" key="6">
    <source>
        <dbReference type="EMBL" id="GLB46058.1"/>
    </source>
</evidence>
<protein>
    <submittedName>
        <fullName evidence="6">Metal ABC transporter substrate-binding protein</fullName>
    </submittedName>
</protein>
<dbReference type="GO" id="GO:0046872">
    <property type="term" value="F:metal ion binding"/>
    <property type="evidence" value="ECO:0007669"/>
    <property type="project" value="UniProtKB-KW"/>
</dbReference>
<keyword evidence="3" id="KW-0479">Metal-binding</keyword>
<evidence type="ECO:0000256" key="5">
    <source>
        <dbReference type="SAM" id="SignalP"/>
    </source>
</evidence>
<name>A0A9W6ES58_9LACO</name>
<keyword evidence="7" id="KW-1185">Reference proteome</keyword>